<dbReference type="Proteomes" id="UP000013568">
    <property type="component" value="Unassembled WGS sequence"/>
</dbReference>
<sequence>CLIDEVSGLNGGYYSANADASGVSFSANSRLCMPLPSIKRCGHIQN</sequence>
<evidence type="ECO:0000313" key="2">
    <source>
        <dbReference type="Proteomes" id="UP000013568"/>
    </source>
</evidence>
<dbReference type="HOGENOM" id="CLU_3193432_0_0_6"/>
<gene>
    <name evidence="1" type="ORF">SSYM_1084</name>
</gene>
<evidence type="ECO:0000313" key="1">
    <source>
        <dbReference type="EMBL" id="EFW12478.1"/>
    </source>
</evidence>
<protein>
    <submittedName>
        <fullName evidence="1">Uncharacterized protein</fullName>
    </submittedName>
</protein>
<name>E9CLG6_9GAMM</name>
<feature type="non-terminal residue" evidence="1">
    <location>
        <position position="1"/>
    </location>
</feature>
<dbReference type="AlphaFoldDB" id="E9CLG6"/>
<dbReference type="EMBL" id="GL636107">
    <property type="protein sequence ID" value="EFW12478.1"/>
    <property type="molecule type" value="Genomic_DNA"/>
</dbReference>
<keyword evidence="2" id="KW-1185">Reference proteome</keyword>
<organism evidence="1 2">
    <name type="scientific">Serratia symbiotica str. Tucson</name>
    <dbReference type="NCBI Taxonomy" id="914128"/>
    <lineage>
        <taxon>Bacteria</taxon>
        <taxon>Pseudomonadati</taxon>
        <taxon>Pseudomonadota</taxon>
        <taxon>Gammaproteobacteria</taxon>
        <taxon>Enterobacterales</taxon>
        <taxon>Yersiniaceae</taxon>
        <taxon>Serratia</taxon>
        <taxon>Serratia symbiotica</taxon>
    </lineage>
</organism>
<proteinExistence type="predicted"/>
<reference evidence="2" key="1">
    <citation type="journal article" date="2011" name="Genome Biol. Evol.">
        <title>Massive genomic decay in Serratia symbiotica, a recently evolved symbiont of aphids.</title>
        <authorList>
            <person name="Burke G.R."/>
            <person name="Moran N.A."/>
        </authorList>
    </citation>
    <scope>NUCLEOTIDE SEQUENCE [LARGE SCALE GENOMIC DNA]</scope>
    <source>
        <strain evidence="2">Tucson</strain>
    </source>
</reference>
<accession>E9CLG6</accession>